<feature type="transmembrane region" description="Helical" evidence="1">
    <location>
        <begin position="53"/>
        <end position="73"/>
    </location>
</feature>
<keyword evidence="1" id="KW-0472">Membrane</keyword>
<reference evidence="2 3" key="1">
    <citation type="submission" date="2021-06" db="EMBL/GenBank/DDBJ databases">
        <authorList>
            <person name="Palmer J.M."/>
        </authorList>
    </citation>
    <scope>NUCLEOTIDE SEQUENCE [LARGE SCALE GENOMIC DNA]</scope>
    <source>
        <strain evidence="3">if_2019</strain>
        <tissue evidence="2">Muscle</tissue>
    </source>
</reference>
<evidence type="ECO:0000313" key="3">
    <source>
        <dbReference type="Proteomes" id="UP001482620"/>
    </source>
</evidence>
<dbReference type="EMBL" id="JAHRIQ010085665">
    <property type="protein sequence ID" value="MEQ2249549.1"/>
    <property type="molecule type" value="Genomic_DNA"/>
</dbReference>
<feature type="transmembrane region" description="Helical" evidence="1">
    <location>
        <begin position="85"/>
        <end position="103"/>
    </location>
</feature>
<keyword evidence="1" id="KW-0812">Transmembrane</keyword>
<proteinExistence type="predicted"/>
<protein>
    <submittedName>
        <fullName evidence="2">Uncharacterized protein</fullName>
    </submittedName>
</protein>
<comment type="caution">
    <text evidence="2">The sequence shown here is derived from an EMBL/GenBank/DDBJ whole genome shotgun (WGS) entry which is preliminary data.</text>
</comment>
<gene>
    <name evidence="2" type="ORF">ILYODFUR_030566</name>
</gene>
<keyword evidence="3" id="KW-1185">Reference proteome</keyword>
<organism evidence="2 3">
    <name type="scientific">Ilyodon furcidens</name>
    <name type="common">goldbreast splitfin</name>
    <dbReference type="NCBI Taxonomy" id="33524"/>
    <lineage>
        <taxon>Eukaryota</taxon>
        <taxon>Metazoa</taxon>
        <taxon>Chordata</taxon>
        <taxon>Craniata</taxon>
        <taxon>Vertebrata</taxon>
        <taxon>Euteleostomi</taxon>
        <taxon>Actinopterygii</taxon>
        <taxon>Neopterygii</taxon>
        <taxon>Teleostei</taxon>
        <taxon>Neoteleostei</taxon>
        <taxon>Acanthomorphata</taxon>
        <taxon>Ovalentaria</taxon>
        <taxon>Atherinomorphae</taxon>
        <taxon>Cyprinodontiformes</taxon>
        <taxon>Goodeidae</taxon>
        <taxon>Ilyodon</taxon>
    </lineage>
</organism>
<evidence type="ECO:0000313" key="2">
    <source>
        <dbReference type="EMBL" id="MEQ2249549.1"/>
    </source>
</evidence>
<keyword evidence="1" id="KW-1133">Transmembrane helix</keyword>
<dbReference type="Proteomes" id="UP001482620">
    <property type="component" value="Unassembled WGS sequence"/>
</dbReference>
<evidence type="ECO:0000256" key="1">
    <source>
        <dbReference type="SAM" id="Phobius"/>
    </source>
</evidence>
<sequence length="104" mass="12025">MFGSRFERDLISELQVVAGHDWSNRKPSGQLLIFLLYSKSCNKPCYQHRLPRLWGGFDFACSVVLWLFVAGTIGCLSRVSGWSHVMQLLLFLRFLKTSVYFYLA</sequence>
<name>A0ABV0UXJ9_9TELE</name>
<accession>A0ABV0UXJ9</accession>